<evidence type="ECO:0000256" key="1">
    <source>
        <dbReference type="SAM" id="MobiDB-lite"/>
    </source>
</evidence>
<proteinExistence type="predicted"/>
<organism evidence="5 7">
    <name type="scientific">Uruburuella suis</name>
    <dbReference type="NCBI Taxonomy" id="252130"/>
    <lineage>
        <taxon>Bacteria</taxon>
        <taxon>Pseudomonadati</taxon>
        <taxon>Pseudomonadota</taxon>
        <taxon>Betaproteobacteria</taxon>
        <taxon>Neisseriales</taxon>
        <taxon>Neisseriaceae</taxon>
        <taxon>Uruburuella</taxon>
    </lineage>
</organism>
<dbReference type="AlphaFoldDB" id="A0AAE9GSP2"/>
<dbReference type="Pfam" id="PF13511">
    <property type="entry name" value="DUF4124"/>
    <property type="match status" value="1"/>
</dbReference>
<name>A0AAE9GSP2_9NEIS</name>
<reference evidence="4 6" key="1">
    <citation type="submission" date="2019-03" db="EMBL/GenBank/DDBJ databases">
        <title>Genomic Encyclopedia of Type Strains, Phase IV (KMG-IV): sequencing the most valuable type-strain genomes for metagenomic binning, comparative biology and taxonomic classification.</title>
        <authorList>
            <person name="Goeker M."/>
        </authorList>
    </citation>
    <scope>NUCLEOTIDE SEQUENCE [LARGE SCALE GENOMIC DNA]</scope>
    <source>
        <strain evidence="4 6">DSM 17474</strain>
    </source>
</reference>
<reference evidence="5" key="2">
    <citation type="submission" date="2021-12" db="EMBL/GenBank/DDBJ databases">
        <authorList>
            <person name="Veyrier F.J."/>
        </authorList>
    </citation>
    <scope>NUCLEOTIDE SEQUENCE</scope>
    <source>
        <strain evidence="5">1258/02</strain>
    </source>
</reference>
<keyword evidence="2" id="KW-0732">Signal</keyword>
<dbReference type="Proteomes" id="UP000829756">
    <property type="component" value="Chromosome"/>
</dbReference>
<accession>A0AAE9GSP2</accession>
<reference evidence="5" key="3">
    <citation type="journal article" date="2022" name="Res Sq">
        <title>Evolution of multicellular longitudinally dividing oral cavity symbionts (Neisseriaceae).</title>
        <authorList>
            <person name="Nyongesa S."/>
            <person name="Weber P."/>
            <person name="Bernet E."/>
            <person name="Pullido F."/>
            <person name="Nieckarz M."/>
            <person name="Delaby M."/>
            <person name="Nieves C."/>
            <person name="Viehboeck T."/>
            <person name="Krause N."/>
            <person name="Rivera-Millot A."/>
            <person name="Nakamura A."/>
            <person name="Vischer N."/>
            <person name="VanNieuwenhze M."/>
            <person name="Brun Y."/>
            <person name="Cava F."/>
            <person name="Bulgheresi S."/>
            <person name="Veyrier F."/>
        </authorList>
    </citation>
    <scope>NUCLEOTIDE SEQUENCE</scope>
    <source>
        <strain evidence="5">1258/02</strain>
    </source>
</reference>
<protein>
    <submittedName>
        <fullName evidence="5">DUF4124 domain-containing protein</fullName>
    </submittedName>
    <submittedName>
        <fullName evidence="4">Uncharacterized protein DUF4124</fullName>
    </submittedName>
</protein>
<dbReference type="RefSeq" id="WP_132954596.1">
    <property type="nucleotide sequence ID" value="NZ_CP091507.1"/>
</dbReference>
<dbReference type="EMBL" id="SLXE01000031">
    <property type="protein sequence ID" value="TCP01304.1"/>
    <property type="molecule type" value="Genomic_DNA"/>
</dbReference>
<dbReference type="KEGG" id="usu:LVJ78_11105"/>
<sequence>MKKIWAILLMSTAAPAVAASVYECSGKNGQTTYTQNPSGSHCRPANLGAPSIYSAAPVPAIRNTEAPAAAPAASSHQSDVQRAQEELAQAQKNLEAGRQVRYGNERNYARYQQRIQGLEQAVQNARQKLEQAQGGQIAD</sequence>
<dbReference type="InterPro" id="IPR025392">
    <property type="entry name" value="DUF4124"/>
</dbReference>
<dbReference type="EMBL" id="CP091507">
    <property type="protein sequence ID" value="UOO79220.1"/>
    <property type="molecule type" value="Genomic_DNA"/>
</dbReference>
<evidence type="ECO:0000313" key="6">
    <source>
        <dbReference type="Proteomes" id="UP000294721"/>
    </source>
</evidence>
<dbReference type="Proteomes" id="UP000294721">
    <property type="component" value="Unassembled WGS sequence"/>
</dbReference>
<evidence type="ECO:0000313" key="5">
    <source>
        <dbReference type="EMBL" id="UOO79220.1"/>
    </source>
</evidence>
<gene>
    <name evidence="4" type="ORF">EV680_1313</name>
    <name evidence="5" type="ORF">LVJ78_11105</name>
</gene>
<keyword evidence="6" id="KW-1185">Reference proteome</keyword>
<feature type="domain" description="DUF4124" evidence="3">
    <location>
        <begin position="9"/>
        <end position="68"/>
    </location>
</feature>
<evidence type="ECO:0000256" key="2">
    <source>
        <dbReference type="SAM" id="SignalP"/>
    </source>
</evidence>
<evidence type="ECO:0000313" key="7">
    <source>
        <dbReference type="Proteomes" id="UP000829756"/>
    </source>
</evidence>
<feature type="region of interest" description="Disordered" evidence="1">
    <location>
        <begin position="64"/>
        <end position="102"/>
    </location>
</feature>
<evidence type="ECO:0000259" key="3">
    <source>
        <dbReference type="Pfam" id="PF13511"/>
    </source>
</evidence>
<feature type="signal peptide" evidence="2">
    <location>
        <begin position="1"/>
        <end position="18"/>
    </location>
</feature>
<evidence type="ECO:0000313" key="4">
    <source>
        <dbReference type="EMBL" id="TCP01304.1"/>
    </source>
</evidence>
<feature type="chain" id="PRO_5042110040" evidence="2">
    <location>
        <begin position="19"/>
        <end position="139"/>
    </location>
</feature>